<proteinExistence type="predicted"/>
<dbReference type="EMBL" id="PQXO01001501">
    <property type="protein sequence ID" value="TGO80931.1"/>
    <property type="molecule type" value="Genomic_DNA"/>
</dbReference>
<dbReference type="Proteomes" id="UP000297280">
    <property type="component" value="Unassembled WGS sequence"/>
</dbReference>
<dbReference type="AlphaFoldDB" id="A0A4Z1K496"/>
<evidence type="ECO:0000313" key="2">
    <source>
        <dbReference type="Proteomes" id="UP000297280"/>
    </source>
</evidence>
<protein>
    <submittedName>
        <fullName evidence="1">Uncharacterized protein</fullName>
    </submittedName>
</protein>
<evidence type="ECO:0000313" key="1">
    <source>
        <dbReference type="EMBL" id="TGO80931.1"/>
    </source>
</evidence>
<accession>A0A4Z1K496</accession>
<organism evidence="1 2">
    <name type="scientific">Botrytis porri</name>
    <dbReference type="NCBI Taxonomy" id="87229"/>
    <lineage>
        <taxon>Eukaryota</taxon>
        <taxon>Fungi</taxon>
        <taxon>Dikarya</taxon>
        <taxon>Ascomycota</taxon>
        <taxon>Pezizomycotina</taxon>
        <taxon>Leotiomycetes</taxon>
        <taxon>Helotiales</taxon>
        <taxon>Sclerotiniaceae</taxon>
        <taxon>Botrytis</taxon>
    </lineage>
</organism>
<comment type="caution">
    <text evidence="1">The sequence shown here is derived from an EMBL/GenBank/DDBJ whole genome shotgun (WGS) entry which is preliminary data.</text>
</comment>
<gene>
    <name evidence="1" type="ORF">BPOR_1511g00010</name>
</gene>
<reference evidence="1 2" key="1">
    <citation type="submission" date="2017-12" db="EMBL/GenBank/DDBJ databases">
        <title>Comparative genomics of Botrytis spp.</title>
        <authorList>
            <person name="Valero-Jimenez C.A."/>
            <person name="Tapia P."/>
            <person name="Veloso J."/>
            <person name="Silva-Moreno E."/>
            <person name="Staats M."/>
            <person name="Valdes J.H."/>
            <person name="Van Kan J.A.L."/>
        </authorList>
    </citation>
    <scope>NUCLEOTIDE SEQUENCE [LARGE SCALE GENOMIC DNA]</scope>
    <source>
        <strain evidence="1 2">MUCL3349</strain>
    </source>
</reference>
<name>A0A4Z1K496_9HELO</name>
<keyword evidence="2" id="KW-1185">Reference proteome</keyword>
<sequence length="344" mass="38981">MFSFEGKGKGVSKSLVVTLDAGRAQALILHRQLNGVRYRELKSNVSIENFSNDDDDEGKFVSDENSDEFSCAESEEDITEEDDMDMEKEDMEVSIANRGGDDEDDIIYTTDEDVEVVKKKKGTTVDWTGMYKSNGRKRGKMRAPLPEYVSTYVQPENNIHVISSKPPQRSGTAGTGPRLGRFIVRGEVYNHEDIGRTAELWNVDHLTALERELLGEEDDEGWETEEADWELLGVRGLPGDEPEDFRARAKRRKLIQDRRDRRSIVVCGRCSGPGYDYEHSLGRNGIILKKYIKDFLTVEVPDEDQESVFFVNVKAWEPLPSIHPTYGSGTLDAEDDGLMRCRAR</sequence>